<protein>
    <submittedName>
        <fullName evidence="2">Uncharacterized protein</fullName>
    </submittedName>
</protein>
<proteinExistence type="predicted"/>
<gene>
    <name evidence="2" type="ORF">F0U60_31985</name>
</gene>
<feature type="region of interest" description="Disordered" evidence="1">
    <location>
        <begin position="424"/>
        <end position="468"/>
    </location>
</feature>
<evidence type="ECO:0000313" key="2">
    <source>
        <dbReference type="EMBL" id="WNG52700.1"/>
    </source>
</evidence>
<evidence type="ECO:0000313" key="3">
    <source>
        <dbReference type="Proteomes" id="UP001611383"/>
    </source>
</evidence>
<feature type="compositionally biased region" description="Basic and acidic residues" evidence="1">
    <location>
        <begin position="454"/>
        <end position="467"/>
    </location>
</feature>
<name>A0ABY9XBD5_9BACT</name>
<organism evidence="2 3">
    <name type="scientific">Archangium minus</name>
    <dbReference type="NCBI Taxonomy" id="83450"/>
    <lineage>
        <taxon>Bacteria</taxon>
        <taxon>Pseudomonadati</taxon>
        <taxon>Myxococcota</taxon>
        <taxon>Myxococcia</taxon>
        <taxon>Myxococcales</taxon>
        <taxon>Cystobacterineae</taxon>
        <taxon>Archangiaceae</taxon>
        <taxon>Archangium</taxon>
    </lineage>
</organism>
<keyword evidence="3" id="KW-1185">Reference proteome</keyword>
<feature type="region of interest" description="Disordered" evidence="1">
    <location>
        <begin position="1"/>
        <end position="77"/>
    </location>
</feature>
<dbReference type="Proteomes" id="UP001611383">
    <property type="component" value="Chromosome"/>
</dbReference>
<accession>A0ABY9XBD5</accession>
<dbReference type="EMBL" id="CP043494">
    <property type="protein sequence ID" value="WNG52700.1"/>
    <property type="molecule type" value="Genomic_DNA"/>
</dbReference>
<evidence type="ECO:0000256" key="1">
    <source>
        <dbReference type="SAM" id="MobiDB-lite"/>
    </source>
</evidence>
<reference evidence="2 3" key="1">
    <citation type="submission" date="2019-08" db="EMBL/GenBank/DDBJ databases">
        <title>Archangium and Cystobacter genomes.</title>
        <authorList>
            <person name="Chen I.-C.K."/>
            <person name="Wielgoss S."/>
        </authorList>
    </citation>
    <scope>NUCLEOTIDE SEQUENCE [LARGE SCALE GENOMIC DNA]</scope>
    <source>
        <strain evidence="2 3">Cbm 6</strain>
    </source>
</reference>
<feature type="compositionally biased region" description="Low complexity" evidence="1">
    <location>
        <begin position="439"/>
        <end position="453"/>
    </location>
</feature>
<sequence>MTSGCVTLPPQPGGGLPEGPRTLSALHETGARSSSEPEQLHRRRSARGPGPTLASAGREVRGPPSCGGEAVPPGWPNFSSGDREALLAPFLKCTSPAEVLALQERVDMPRLVEALDDWRAVRLGALGPPREDVARLLNSRRVSFLVKALEDYGALRAEVLAVFIVDSAHDDDLREILFLLARDKRLEETLARLPAFQTALEKRGLKPTARVDRDFEIRDLGRGAGRALTDGLSSSVASDGGRSFAFLSIRDQLPPEYQKALDEAEKRWAEQHFSAGNVVLGGFDHLTFGVPLGFYGLLSSTGHGAQSLAQGKYEQATRELAPAALLVAIYAGGKGLRYLSEGRGAPGTRPHLLTGFEALELRLRTLEETARQLEGRLSLEGLRTLVRYLQASREAGRFVAVGGADAALALYEARGDVAKARPLLSRARPEATGSPPVKSGAGTSAGEAIAAADEAPRPSLKEARAAERPGTLASLVDEGVGHSREVVEAKLAAVEREATGPRLPKDRGVLEKHRPTLDAPTPEARGNPRWREYVDYYERRFSEVEKGTATEGPLKWEGYERMRGWFARGLAFERDMVALLESDATLPRAQRRFLGAFIRPRILRCVGVWKPKSGLRYADVLVIEEGELAGGPPRVETLSFKSRNFSGLKYEALKAQMIADAKEALDKYGGTLDIRRDSLQSLLRKGGEVPVQRVRLIYEGGELKPGKAEDLRSAVNETRKEVPGVEVLFQ</sequence>